<reference evidence="1" key="1">
    <citation type="submission" date="2022-11" db="EMBL/GenBank/DDBJ databases">
        <authorList>
            <person name="Hyden B.L."/>
            <person name="Feng K."/>
            <person name="Yates T."/>
            <person name="Jawdy S."/>
            <person name="Smart L.B."/>
            <person name="Muchero W."/>
        </authorList>
    </citation>
    <scope>NUCLEOTIDE SEQUENCE</scope>
    <source>
        <tissue evidence="1">Shoot tip</tissue>
    </source>
</reference>
<sequence length="69" mass="7264">MEAALECSKTQTLRVIIAAEWSHGLQLLGCLAGVEMILKDVGYPVKLGSGVAAACAYLQNSTPLIASRM</sequence>
<evidence type="ECO:0000313" key="1">
    <source>
        <dbReference type="EMBL" id="KAJ6777655.1"/>
    </source>
</evidence>
<name>A0A9Q0X5B6_9ROSI</name>
<dbReference type="AlphaFoldDB" id="A0A9Q0X5B6"/>
<reference evidence="1" key="2">
    <citation type="journal article" date="2023" name="Int. J. Mol. Sci.">
        <title>De Novo Assembly and Annotation of 11 Diverse Shrub Willow (Salix) Genomes Reveals Novel Gene Organization in Sex-Linked Regions.</title>
        <authorList>
            <person name="Hyden B."/>
            <person name="Feng K."/>
            <person name="Yates T.B."/>
            <person name="Jawdy S."/>
            <person name="Cereghino C."/>
            <person name="Smart L.B."/>
            <person name="Muchero W."/>
        </authorList>
    </citation>
    <scope>NUCLEOTIDE SEQUENCE</scope>
    <source>
        <tissue evidence="1">Shoot tip</tissue>
    </source>
</reference>
<comment type="caution">
    <text evidence="1">The sequence shown here is derived from an EMBL/GenBank/DDBJ whole genome shotgun (WGS) entry which is preliminary data.</text>
</comment>
<organism evidence="1 2">
    <name type="scientific">Salix koriyanagi</name>
    <dbReference type="NCBI Taxonomy" id="2511006"/>
    <lineage>
        <taxon>Eukaryota</taxon>
        <taxon>Viridiplantae</taxon>
        <taxon>Streptophyta</taxon>
        <taxon>Embryophyta</taxon>
        <taxon>Tracheophyta</taxon>
        <taxon>Spermatophyta</taxon>
        <taxon>Magnoliopsida</taxon>
        <taxon>eudicotyledons</taxon>
        <taxon>Gunneridae</taxon>
        <taxon>Pentapetalae</taxon>
        <taxon>rosids</taxon>
        <taxon>fabids</taxon>
        <taxon>Malpighiales</taxon>
        <taxon>Salicaceae</taxon>
        <taxon>Saliceae</taxon>
        <taxon>Salix</taxon>
    </lineage>
</organism>
<proteinExistence type="predicted"/>
<protein>
    <submittedName>
        <fullName evidence="1">Uncharacterized protein</fullName>
    </submittedName>
</protein>
<dbReference type="EMBL" id="JAPFFM010000001">
    <property type="protein sequence ID" value="KAJ6777655.1"/>
    <property type="molecule type" value="Genomic_DNA"/>
</dbReference>
<evidence type="ECO:0000313" key="2">
    <source>
        <dbReference type="Proteomes" id="UP001151752"/>
    </source>
</evidence>
<gene>
    <name evidence="1" type="ORF">OIU74_001606</name>
</gene>
<accession>A0A9Q0X5B6</accession>
<keyword evidence="2" id="KW-1185">Reference proteome</keyword>
<dbReference type="Proteomes" id="UP001151752">
    <property type="component" value="Chromosome 16"/>
</dbReference>